<gene>
    <name evidence="19" type="ORF">GA0061100_105454</name>
</gene>
<evidence type="ECO:0000256" key="4">
    <source>
        <dbReference type="ARBA" id="ARBA00022452"/>
    </source>
</evidence>
<evidence type="ECO:0000259" key="17">
    <source>
        <dbReference type="Pfam" id="PF02563"/>
    </source>
</evidence>
<evidence type="ECO:0000256" key="7">
    <source>
        <dbReference type="ARBA" id="ARBA00022729"/>
    </source>
</evidence>
<proteinExistence type="inferred from homology"/>
<dbReference type="GO" id="GO:0009279">
    <property type="term" value="C:cell outer membrane"/>
    <property type="evidence" value="ECO:0007669"/>
    <property type="project" value="UniProtKB-SubCell"/>
</dbReference>
<evidence type="ECO:0000256" key="11">
    <source>
        <dbReference type="ARBA" id="ARBA00023136"/>
    </source>
</evidence>
<dbReference type="PANTHER" id="PTHR33619">
    <property type="entry name" value="POLYSACCHARIDE EXPORT PROTEIN GFCE-RELATED"/>
    <property type="match status" value="1"/>
</dbReference>
<evidence type="ECO:0000256" key="9">
    <source>
        <dbReference type="ARBA" id="ARBA00023065"/>
    </source>
</evidence>
<name>A0A1C3VE99_9HYPH</name>
<evidence type="ECO:0000256" key="15">
    <source>
        <dbReference type="SAM" id="MobiDB-lite"/>
    </source>
</evidence>
<evidence type="ECO:0000259" key="18">
    <source>
        <dbReference type="Pfam" id="PF22461"/>
    </source>
</evidence>
<evidence type="ECO:0000256" key="16">
    <source>
        <dbReference type="SAM" id="SignalP"/>
    </source>
</evidence>
<keyword evidence="7 16" id="KW-0732">Signal</keyword>
<dbReference type="RefSeq" id="WP_075854238.1">
    <property type="nucleotide sequence ID" value="NZ_FMAC01000005.1"/>
</dbReference>
<dbReference type="PANTHER" id="PTHR33619:SF3">
    <property type="entry name" value="POLYSACCHARIDE EXPORT PROTEIN GFCE-RELATED"/>
    <property type="match status" value="1"/>
</dbReference>
<evidence type="ECO:0000256" key="8">
    <source>
        <dbReference type="ARBA" id="ARBA00023047"/>
    </source>
</evidence>
<accession>A0A1C3VE99</accession>
<dbReference type="EMBL" id="FMAC01000005">
    <property type="protein sequence ID" value="SCB26086.1"/>
    <property type="molecule type" value="Genomic_DNA"/>
</dbReference>
<feature type="domain" description="Polysaccharide export protein N-terminal" evidence="17">
    <location>
        <begin position="73"/>
        <end position="166"/>
    </location>
</feature>
<keyword evidence="5" id="KW-0762">Sugar transport</keyword>
<evidence type="ECO:0000256" key="14">
    <source>
        <dbReference type="ARBA" id="ARBA00023288"/>
    </source>
</evidence>
<dbReference type="GO" id="GO:0015288">
    <property type="term" value="F:porin activity"/>
    <property type="evidence" value="ECO:0007669"/>
    <property type="project" value="UniProtKB-KW"/>
</dbReference>
<feature type="region of interest" description="Disordered" evidence="15">
    <location>
        <begin position="99"/>
        <end position="119"/>
    </location>
</feature>
<keyword evidence="4" id="KW-1134">Transmembrane beta strand</keyword>
<dbReference type="GO" id="GO:0006811">
    <property type="term" value="P:monoatomic ion transport"/>
    <property type="evidence" value="ECO:0007669"/>
    <property type="project" value="UniProtKB-KW"/>
</dbReference>
<dbReference type="InterPro" id="IPR049712">
    <property type="entry name" value="Poly_export"/>
</dbReference>
<keyword evidence="20" id="KW-1185">Reference proteome</keyword>
<keyword evidence="11" id="KW-0472">Membrane</keyword>
<keyword evidence="10" id="KW-0626">Porin</keyword>
<evidence type="ECO:0000256" key="1">
    <source>
        <dbReference type="ARBA" id="ARBA00004571"/>
    </source>
</evidence>
<evidence type="ECO:0000256" key="3">
    <source>
        <dbReference type="ARBA" id="ARBA00022448"/>
    </source>
</evidence>
<dbReference type="AlphaFoldDB" id="A0A1C3VE99"/>
<dbReference type="PROSITE" id="PS51257">
    <property type="entry name" value="PROKAR_LIPOPROTEIN"/>
    <property type="match status" value="1"/>
</dbReference>
<keyword evidence="13" id="KW-0998">Cell outer membrane</keyword>
<keyword evidence="9" id="KW-0406">Ion transport</keyword>
<evidence type="ECO:0000313" key="20">
    <source>
        <dbReference type="Proteomes" id="UP000186228"/>
    </source>
</evidence>
<evidence type="ECO:0000256" key="2">
    <source>
        <dbReference type="ARBA" id="ARBA00009450"/>
    </source>
</evidence>
<sequence>MPLKFGLLCVLACVLTGCALPEAGPKASRILEEAAARTMPPFALVDVTSTAIVRNVVRPEASFAAYFGEGARDPGLRIAVGDVVSVSLWEAPPGSLFGTASSASGQQQATGSSVTIPPQTINSDGTISIPYVGRINAVGRTPAAVERAVISGLVGKAVQPQALVTVQQSASNTVTVTGEVAGGARVALSPAGDRVLDAIAAAGGLRAGVNDSVVYLTRGRRTMHLPFTAIVQNPRENVRLRPEDVVTVVREPVTYTILGASGQNGEVPFSAQHLTMANAVARAGGLQDTRADASGVFLFRYEPLDVARRIVAPNNPLLRRGVAVPIVYRFDLKNGSTLLAMQNFEVQPRDIIYVSNASSIDIQKFMGLFQGVTGTALSAASVGIAASTAN</sequence>
<keyword evidence="8" id="KW-0625">Polysaccharide transport</keyword>
<dbReference type="OrthoDB" id="7198507at2"/>
<keyword evidence="14" id="KW-0449">Lipoprotein</keyword>
<keyword evidence="3" id="KW-0813">Transport</keyword>
<evidence type="ECO:0000256" key="6">
    <source>
        <dbReference type="ARBA" id="ARBA00022692"/>
    </source>
</evidence>
<dbReference type="GO" id="GO:0046930">
    <property type="term" value="C:pore complex"/>
    <property type="evidence" value="ECO:0007669"/>
    <property type="project" value="UniProtKB-KW"/>
</dbReference>
<dbReference type="InterPro" id="IPR054765">
    <property type="entry name" value="SLBB_dom"/>
</dbReference>
<evidence type="ECO:0000313" key="19">
    <source>
        <dbReference type="EMBL" id="SCB26086.1"/>
    </source>
</evidence>
<dbReference type="Proteomes" id="UP000186228">
    <property type="component" value="Unassembled WGS sequence"/>
</dbReference>
<dbReference type="InterPro" id="IPR003715">
    <property type="entry name" value="Poly_export_N"/>
</dbReference>
<feature type="domain" description="SLBB" evidence="18">
    <location>
        <begin position="256"/>
        <end position="354"/>
    </location>
</feature>
<dbReference type="STRING" id="52131.GA0061100_105454"/>
<organism evidence="19 20">
    <name type="scientific">Rhizobium hainanense</name>
    <dbReference type="NCBI Taxonomy" id="52131"/>
    <lineage>
        <taxon>Bacteria</taxon>
        <taxon>Pseudomonadati</taxon>
        <taxon>Pseudomonadota</taxon>
        <taxon>Alphaproteobacteria</taxon>
        <taxon>Hyphomicrobiales</taxon>
        <taxon>Rhizobiaceae</taxon>
        <taxon>Rhizobium/Agrobacterium group</taxon>
        <taxon>Rhizobium</taxon>
    </lineage>
</organism>
<protein>
    <submittedName>
        <fullName evidence="19">Polysaccharide export outer membrane protein</fullName>
    </submittedName>
</protein>
<evidence type="ECO:0000256" key="13">
    <source>
        <dbReference type="ARBA" id="ARBA00023237"/>
    </source>
</evidence>
<feature type="signal peptide" evidence="16">
    <location>
        <begin position="1"/>
        <end position="19"/>
    </location>
</feature>
<dbReference type="GO" id="GO:0015159">
    <property type="term" value="F:polysaccharide transmembrane transporter activity"/>
    <property type="evidence" value="ECO:0007669"/>
    <property type="project" value="InterPro"/>
</dbReference>
<reference evidence="20" key="1">
    <citation type="submission" date="2016-08" db="EMBL/GenBank/DDBJ databases">
        <authorList>
            <person name="Varghese N."/>
            <person name="Submissions Spin"/>
        </authorList>
    </citation>
    <scope>NUCLEOTIDE SEQUENCE [LARGE SCALE GENOMIC DNA]</scope>
    <source>
        <strain evidence="20">CCBAU 57015</strain>
    </source>
</reference>
<keyword evidence="12" id="KW-0564">Palmitate</keyword>
<feature type="compositionally biased region" description="Low complexity" evidence="15">
    <location>
        <begin position="99"/>
        <end position="115"/>
    </location>
</feature>
<dbReference type="Pfam" id="PF22461">
    <property type="entry name" value="SLBB_2"/>
    <property type="match status" value="2"/>
</dbReference>
<keyword evidence="6" id="KW-0812">Transmembrane</keyword>
<feature type="domain" description="SLBB" evidence="18">
    <location>
        <begin position="173"/>
        <end position="248"/>
    </location>
</feature>
<dbReference type="Gene3D" id="3.30.1950.10">
    <property type="entry name" value="wza like domain"/>
    <property type="match status" value="1"/>
</dbReference>
<evidence type="ECO:0000256" key="10">
    <source>
        <dbReference type="ARBA" id="ARBA00023114"/>
    </source>
</evidence>
<dbReference type="Gene3D" id="3.10.560.10">
    <property type="entry name" value="Outer membrane lipoprotein wza domain like"/>
    <property type="match status" value="2"/>
</dbReference>
<evidence type="ECO:0000256" key="5">
    <source>
        <dbReference type="ARBA" id="ARBA00022597"/>
    </source>
</evidence>
<evidence type="ECO:0000256" key="12">
    <source>
        <dbReference type="ARBA" id="ARBA00023139"/>
    </source>
</evidence>
<feature type="chain" id="PRO_5008684172" evidence="16">
    <location>
        <begin position="20"/>
        <end position="390"/>
    </location>
</feature>
<comment type="subcellular location">
    <subcellularLocation>
        <location evidence="1">Cell outer membrane</location>
        <topology evidence="1">Multi-pass membrane protein</topology>
    </subcellularLocation>
</comment>
<comment type="similarity">
    <text evidence="2">Belongs to the BexD/CtrA/VexA family.</text>
</comment>
<dbReference type="Pfam" id="PF02563">
    <property type="entry name" value="Poly_export"/>
    <property type="match status" value="1"/>
</dbReference>